<protein>
    <submittedName>
        <fullName evidence="3">Solid-state culture specific</fullName>
    </submittedName>
</protein>
<dbReference type="GO" id="GO:0046872">
    <property type="term" value="F:metal ion binding"/>
    <property type="evidence" value="ECO:0007669"/>
    <property type="project" value="InterPro"/>
</dbReference>
<feature type="domain" description="ATP-grasp" evidence="2">
    <location>
        <begin position="229"/>
        <end position="457"/>
    </location>
</feature>
<dbReference type="AlphaFoldDB" id="A0AA38RFM4"/>
<accession>A0AA38RFM4</accession>
<gene>
    <name evidence="3" type="ORF">NKR19_g8394</name>
</gene>
<dbReference type="SUPFAM" id="SSF56059">
    <property type="entry name" value="Glutathione synthetase ATP-binding domain-like"/>
    <property type="match status" value="1"/>
</dbReference>
<evidence type="ECO:0000313" key="3">
    <source>
        <dbReference type="EMBL" id="KAJ9136950.1"/>
    </source>
</evidence>
<dbReference type="GO" id="GO:0005524">
    <property type="term" value="F:ATP binding"/>
    <property type="evidence" value="ECO:0007669"/>
    <property type="project" value="UniProtKB-UniRule"/>
</dbReference>
<sequence length="520" mass="56812">MGSYPKPDTAVKLPTITLDTTLADLYARATPKAASSRIGFVFTGVNSALDLTDSFPRNDKFLYQDSPFNTLPTKKLVRTTSASLQHSLATKYLSLIAQRDAFIAGPASSAAVICFPVDAADPEHSRREAEATISVLDPSQRPELVFCPGPAYIPPLSELNVDRIACKVVLDGLEGLPLTVPLETTWYLNSKAALADSKLPTPRMDVVEVSGFCAEASECCEVCVKDGAGEHFVPVGCSGARGKWIKAEEKRILDAVRRKPVPFVLKNQQTFGGAGTWVVNSEEDKTDLLETLSGADGVLRKMLARVTQPNHHLKPATIIISDMVKDPIGDYGITFFVTDKGDAIFLGASEQMTDSNNSWIGSTIKYTHQDALREQFDPLVRRTAAWLAEKGYYGPAGMDVLESGTPGQTDSHTGEETAYHIVDLNVRTSGSMCLPVMRGHFTKLGLNCASSFSLTVKGSREEFIEISREDFESGRMCILSWYHDLRTNKSIGDVVIGGSDEADLQKRMKRVRDLTEEVVF</sequence>
<dbReference type="InterPro" id="IPR011761">
    <property type="entry name" value="ATP-grasp"/>
</dbReference>
<evidence type="ECO:0000256" key="1">
    <source>
        <dbReference type="PROSITE-ProRule" id="PRU00409"/>
    </source>
</evidence>
<dbReference type="PROSITE" id="PS50975">
    <property type="entry name" value="ATP_GRASP"/>
    <property type="match status" value="1"/>
</dbReference>
<name>A0AA38RFM4_9PEZI</name>
<dbReference type="InterPro" id="IPR053269">
    <property type="entry name" value="Asp-Met_ligase"/>
</dbReference>
<dbReference type="EMBL" id="JANBVN010000168">
    <property type="protein sequence ID" value="KAJ9136950.1"/>
    <property type="molecule type" value="Genomic_DNA"/>
</dbReference>
<keyword evidence="1" id="KW-0067">ATP-binding</keyword>
<keyword evidence="4" id="KW-1185">Reference proteome</keyword>
<evidence type="ECO:0000313" key="4">
    <source>
        <dbReference type="Proteomes" id="UP001174691"/>
    </source>
</evidence>
<dbReference type="PANTHER" id="PTHR37018">
    <property type="entry name" value="CULTURE SPECIFIC PROTEIN, PUTATIVE (AFU_ORTHOLOGUE AFUA_2G00130)-RELATED"/>
    <property type="match status" value="1"/>
</dbReference>
<proteinExistence type="predicted"/>
<dbReference type="PANTHER" id="PTHR37018:SF1">
    <property type="entry name" value="CULTURE SPECIFIC PROTEIN, PUTATIVE (AFU_ORTHOLOGUE AFUA_2G00130)-RELATED"/>
    <property type="match status" value="1"/>
</dbReference>
<comment type="caution">
    <text evidence="3">The sequence shown here is derived from an EMBL/GenBank/DDBJ whole genome shotgun (WGS) entry which is preliminary data.</text>
</comment>
<keyword evidence="1" id="KW-0547">Nucleotide-binding</keyword>
<dbReference type="Proteomes" id="UP001174691">
    <property type="component" value="Unassembled WGS sequence"/>
</dbReference>
<reference evidence="3" key="1">
    <citation type="submission" date="2022-07" db="EMBL/GenBank/DDBJ databases">
        <title>Fungi with potential for degradation of polypropylene.</title>
        <authorList>
            <person name="Gostincar C."/>
        </authorList>
    </citation>
    <scope>NUCLEOTIDE SEQUENCE</scope>
    <source>
        <strain evidence="3">EXF-13287</strain>
    </source>
</reference>
<organism evidence="3 4">
    <name type="scientific">Coniochaeta hoffmannii</name>
    <dbReference type="NCBI Taxonomy" id="91930"/>
    <lineage>
        <taxon>Eukaryota</taxon>
        <taxon>Fungi</taxon>
        <taxon>Dikarya</taxon>
        <taxon>Ascomycota</taxon>
        <taxon>Pezizomycotina</taxon>
        <taxon>Sordariomycetes</taxon>
        <taxon>Sordariomycetidae</taxon>
        <taxon>Coniochaetales</taxon>
        <taxon>Coniochaetaceae</taxon>
        <taxon>Coniochaeta</taxon>
    </lineage>
</organism>
<evidence type="ECO:0000259" key="2">
    <source>
        <dbReference type="PROSITE" id="PS50975"/>
    </source>
</evidence>